<gene>
    <name evidence="2" type="ORF">GCM10007927_12480</name>
</gene>
<name>A0ABQ5VH87_9RHOB</name>
<protein>
    <submittedName>
        <fullName evidence="2">Uncharacterized protein</fullName>
    </submittedName>
</protein>
<dbReference type="RefSeq" id="WP_284371673.1">
    <property type="nucleotide sequence ID" value="NZ_BSNL01000001.1"/>
</dbReference>
<feature type="transmembrane region" description="Helical" evidence="1">
    <location>
        <begin position="27"/>
        <end position="49"/>
    </location>
</feature>
<keyword evidence="1" id="KW-1133">Transmembrane helix</keyword>
<evidence type="ECO:0000313" key="3">
    <source>
        <dbReference type="Proteomes" id="UP001161388"/>
    </source>
</evidence>
<keyword evidence="3" id="KW-1185">Reference proteome</keyword>
<keyword evidence="1" id="KW-0812">Transmembrane</keyword>
<comment type="caution">
    <text evidence="2">The sequence shown here is derived from an EMBL/GenBank/DDBJ whole genome shotgun (WGS) entry which is preliminary data.</text>
</comment>
<keyword evidence="1" id="KW-0472">Membrane</keyword>
<reference evidence="2" key="1">
    <citation type="journal article" date="2014" name="Int. J. Syst. Evol. Microbiol.">
        <title>Complete genome of a new Firmicutes species belonging to the dominant human colonic microbiota ('Ruminococcus bicirculans') reveals two chromosomes and a selective capacity to utilize plant glucans.</title>
        <authorList>
            <consortium name="NISC Comparative Sequencing Program"/>
            <person name="Wegmann U."/>
            <person name="Louis P."/>
            <person name="Goesmann A."/>
            <person name="Henrissat B."/>
            <person name="Duncan S.H."/>
            <person name="Flint H.J."/>
        </authorList>
    </citation>
    <scope>NUCLEOTIDE SEQUENCE</scope>
    <source>
        <strain evidence="2">NBRC 109915</strain>
    </source>
</reference>
<dbReference type="EMBL" id="BSNL01000001">
    <property type="protein sequence ID" value="GLQ26445.1"/>
    <property type="molecule type" value="Genomic_DNA"/>
</dbReference>
<proteinExistence type="predicted"/>
<organism evidence="2 3">
    <name type="scientific">Sulfitobacter pacificus</name>
    <dbReference type="NCBI Taxonomy" id="1499314"/>
    <lineage>
        <taxon>Bacteria</taxon>
        <taxon>Pseudomonadati</taxon>
        <taxon>Pseudomonadota</taxon>
        <taxon>Alphaproteobacteria</taxon>
        <taxon>Rhodobacterales</taxon>
        <taxon>Roseobacteraceae</taxon>
        <taxon>Sulfitobacter</taxon>
    </lineage>
</organism>
<accession>A0ABQ5VH87</accession>
<evidence type="ECO:0000256" key="1">
    <source>
        <dbReference type="SAM" id="Phobius"/>
    </source>
</evidence>
<sequence>MSIWSNSKIMLNESVEWLTSLIGADRWFSIGLELVSLALLAPLTARFVYWQADKKWRMARFMFINELCDLLVKLDEASGRALFSISNFEQVNELFDDLQSADFSQDVNEYLVPGFLIPAEIHLGENHQSFILPSDYVYLEGLDEAALKNVLKLCNEISDLVPTYGFCLSPQMINILSIFMSNQPQWSISGELSSLRANRERQAYTRGFSGQLFFSRFRDLHDGVQDFLMRKHSRSRWDGEARKSGKWVYNTLWRAMLGIDFHVASRDIERLISTISLRKEERELMRLKISILSRSRNVVRLAKSLRVHFIIVEEGSATGEPFSPYE</sequence>
<dbReference type="Proteomes" id="UP001161388">
    <property type="component" value="Unassembled WGS sequence"/>
</dbReference>
<reference evidence="2" key="2">
    <citation type="submission" date="2023-01" db="EMBL/GenBank/DDBJ databases">
        <title>Draft genome sequence of Sulfitobacter pacificus strain NBRC 109915.</title>
        <authorList>
            <person name="Sun Q."/>
            <person name="Mori K."/>
        </authorList>
    </citation>
    <scope>NUCLEOTIDE SEQUENCE</scope>
    <source>
        <strain evidence="2">NBRC 109915</strain>
    </source>
</reference>
<evidence type="ECO:0000313" key="2">
    <source>
        <dbReference type="EMBL" id="GLQ26445.1"/>
    </source>
</evidence>